<feature type="region of interest" description="Disordered" evidence="6">
    <location>
        <begin position="1"/>
        <end position="22"/>
    </location>
</feature>
<dbReference type="Proteomes" id="UP000695022">
    <property type="component" value="Unplaced"/>
</dbReference>
<evidence type="ECO:0000259" key="8">
    <source>
        <dbReference type="PROSITE" id="PS50888"/>
    </source>
</evidence>
<dbReference type="SUPFAM" id="SSF47459">
    <property type="entry name" value="HLH, helix-loop-helix DNA-binding domain"/>
    <property type="match status" value="1"/>
</dbReference>
<feature type="compositionally biased region" description="Basic residues" evidence="6">
    <location>
        <begin position="7"/>
        <end position="17"/>
    </location>
</feature>
<dbReference type="Pfam" id="PF08778">
    <property type="entry name" value="HIF-1a_CTAD"/>
    <property type="match status" value="1"/>
</dbReference>
<dbReference type="SMART" id="SM00086">
    <property type="entry name" value="PAC"/>
    <property type="match status" value="1"/>
</dbReference>
<dbReference type="SMART" id="SM00353">
    <property type="entry name" value="HLH"/>
    <property type="match status" value="1"/>
</dbReference>
<evidence type="ECO:0000256" key="5">
    <source>
        <dbReference type="ARBA" id="ARBA00023242"/>
    </source>
</evidence>
<dbReference type="PROSITE" id="PS50112">
    <property type="entry name" value="PAS"/>
    <property type="match status" value="2"/>
</dbReference>
<dbReference type="InterPro" id="IPR013767">
    <property type="entry name" value="PAS_fold"/>
</dbReference>
<evidence type="ECO:0000256" key="6">
    <source>
        <dbReference type="SAM" id="MobiDB-lite"/>
    </source>
</evidence>
<dbReference type="Gene3D" id="3.30.450.20">
    <property type="entry name" value="PAS domain"/>
    <property type="match status" value="2"/>
</dbReference>
<evidence type="ECO:0000256" key="4">
    <source>
        <dbReference type="ARBA" id="ARBA00023163"/>
    </source>
</evidence>
<dbReference type="InterPro" id="IPR014887">
    <property type="entry name" value="HIF-1_CTAD"/>
</dbReference>
<organism evidence="9 10">
    <name type="scientific">Priapulus caudatus</name>
    <name type="common">Priapulid worm</name>
    <dbReference type="NCBI Taxonomy" id="37621"/>
    <lineage>
        <taxon>Eukaryota</taxon>
        <taxon>Metazoa</taxon>
        <taxon>Ecdysozoa</taxon>
        <taxon>Scalidophora</taxon>
        <taxon>Priapulida</taxon>
        <taxon>Priapulimorpha</taxon>
        <taxon>Priapulimorphida</taxon>
        <taxon>Priapulidae</taxon>
        <taxon>Priapulus</taxon>
    </lineage>
</organism>
<evidence type="ECO:0000313" key="9">
    <source>
        <dbReference type="Proteomes" id="UP000695022"/>
    </source>
</evidence>
<dbReference type="GeneID" id="106805844"/>
<evidence type="ECO:0000256" key="3">
    <source>
        <dbReference type="ARBA" id="ARBA00023015"/>
    </source>
</evidence>
<name>A0ABM1DT19_PRICU</name>
<feature type="region of interest" description="Disordered" evidence="6">
    <location>
        <begin position="682"/>
        <end position="709"/>
    </location>
</feature>
<reference evidence="10" key="1">
    <citation type="submission" date="2025-08" db="UniProtKB">
        <authorList>
            <consortium name="RefSeq"/>
        </authorList>
    </citation>
    <scope>IDENTIFICATION</scope>
</reference>
<dbReference type="InterPro" id="IPR001610">
    <property type="entry name" value="PAC"/>
</dbReference>
<keyword evidence="2" id="KW-0677">Repeat</keyword>
<accession>A0ABM1DT19</accession>
<comment type="subcellular location">
    <subcellularLocation>
        <location evidence="1">Nucleus</location>
    </subcellularLocation>
</comment>
<gene>
    <name evidence="10" type="primary">LOC106805844</name>
</gene>
<evidence type="ECO:0000313" key="10">
    <source>
        <dbReference type="RefSeq" id="XP_014663090.1"/>
    </source>
</evidence>
<dbReference type="Pfam" id="PF14598">
    <property type="entry name" value="PAS_11"/>
    <property type="match status" value="1"/>
</dbReference>
<keyword evidence="4" id="KW-0804">Transcription</keyword>
<evidence type="ECO:0000256" key="2">
    <source>
        <dbReference type="ARBA" id="ARBA00022737"/>
    </source>
</evidence>
<keyword evidence="3" id="KW-0805">Transcription regulation</keyword>
<feature type="domain" description="PAS" evidence="7">
    <location>
        <begin position="231"/>
        <end position="282"/>
    </location>
</feature>
<feature type="compositionally biased region" description="Low complexity" evidence="6">
    <location>
        <begin position="447"/>
        <end position="469"/>
    </location>
</feature>
<evidence type="ECO:0000256" key="1">
    <source>
        <dbReference type="ARBA" id="ARBA00004123"/>
    </source>
</evidence>
<sequence>MATLVREKRRNSVKRKEKSRDAARCRRGKESEIFYEIAALLPLPTKTVSHLDKASLMRVTISWLKIHQLINTLKLPLVKNEISDQEYLKALDGFILVVSRDGDIIFISENVTQFLGLAQMHLTGQSVYDYSHPCDHSELTQQFSSKMSHNRRPCSFLLRMKTTLTNKGRNVNLKSATWKVIQCTGSFVVVEEDDKDAAGMSSCLVVVCQGIPHPSNIESPLDSKTFISRHSMDMKFTFTDSRVSNLLGYCDSDLSNKSMYEFHHAMDSEHLTRSFRNLFAKGQTTTGQYRFLAKMGGYSWVQTQATIIYNQCTQKPQCVVCVNHVLSGVEEKETIIAVAQQKAQQEDFHQVLFSTDTVFAPLTKDANQGFLALSDDDSLTVVKDEPEDLTHLAPEAGDVCIPLAYPPGMFDGKINLYDDILFPSKGFEPMFPEMVMDDDGCQRGNKKSASSVSRPDSPSSDCSDSPKSMSEPDQSSPFDVDMIDKLCATENCWETGIMADKIADKEGELEDMAMSAPHIPMGVTDDMFLHGYRNRHNTDKFSTIRHWPQRTLSSCTSSKCRSVGSSPTNVGGSLSPRQPVVQLSSSLTRLLQTGNLTQNTARRITDHHYAGIKRPIASELGQSKRTRGNSDVQQMIHKDLKSLICSKEHPTAFNRHFPSAAGNTPSLDSSVLKHLLLNGEDINHGYSRGQKPSSRAGKPGRPAPGFQSLTRLDCEVNAPVASHSGLLDGQRLLTALDGQGE</sequence>
<proteinExistence type="predicted"/>
<dbReference type="InterPro" id="IPR035965">
    <property type="entry name" value="PAS-like_dom_sf"/>
</dbReference>
<dbReference type="CDD" id="cd00130">
    <property type="entry name" value="PAS"/>
    <property type="match status" value="2"/>
</dbReference>
<dbReference type="RefSeq" id="XP_014663090.1">
    <property type="nucleotide sequence ID" value="XM_014807604.1"/>
</dbReference>
<feature type="region of interest" description="Disordered" evidence="6">
    <location>
        <begin position="433"/>
        <end position="479"/>
    </location>
</feature>
<dbReference type="Pfam" id="PF23171">
    <property type="entry name" value="bHLH_HIF1A"/>
    <property type="match status" value="1"/>
</dbReference>
<dbReference type="Pfam" id="PF00989">
    <property type="entry name" value="PAS"/>
    <property type="match status" value="1"/>
</dbReference>
<dbReference type="PROSITE" id="PS50888">
    <property type="entry name" value="BHLH"/>
    <property type="match status" value="1"/>
</dbReference>
<dbReference type="SMART" id="SM00091">
    <property type="entry name" value="PAS"/>
    <property type="match status" value="2"/>
</dbReference>
<dbReference type="SUPFAM" id="SSF55785">
    <property type="entry name" value="PYP-like sensor domain (PAS domain)"/>
    <property type="match status" value="2"/>
</dbReference>
<dbReference type="InterPro" id="IPR036638">
    <property type="entry name" value="HLH_DNA-bd_sf"/>
</dbReference>
<dbReference type="InterPro" id="IPR000014">
    <property type="entry name" value="PAS"/>
</dbReference>
<keyword evidence="9" id="KW-1185">Reference proteome</keyword>
<dbReference type="PANTHER" id="PTHR23043:SF17">
    <property type="entry name" value="PROTEIN SIMILAR"/>
    <property type="match status" value="1"/>
</dbReference>
<dbReference type="InterPro" id="IPR011598">
    <property type="entry name" value="bHLH_dom"/>
</dbReference>
<keyword evidence="5" id="KW-0539">Nucleus</keyword>
<evidence type="ECO:0000259" key="7">
    <source>
        <dbReference type="PROSITE" id="PS50112"/>
    </source>
</evidence>
<feature type="domain" description="BHLH" evidence="8">
    <location>
        <begin position="14"/>
        <end position="67"/>
    </location>
</feature>
<dbReference type="PANTHER" id="PTHR23043">
    <property type="entry name" value="HYPOXIA-INDUCIBLE FACTOR 1 ALPHA"/>
    <property type="match status" value="1"/>
</dbReference>
<protein>
    <submittedName>
        <fullName evidence="10">Hypoxia-inducible factor 1-alpha-like isoform X1</fullName>
    </submittedName>
</protein>
<dbReference type="CDD" id="cd11433">
    <property type="entry name" value="bHLH-PAS_HIF"/>
    <property type="match status" value="1"/>
</dbReference>
<feature type="domain" description="PAS" evidence="7">
    <location>
        <begin position="80"/>
        <end position="150"/>
    </location>
</feature>